<evidence type="ECO:0000313" key="2">
    <source>
        <dbReference type="Proteomes" id="UP001162060"/>
    </source>
</evidence>
<accession>A0AAV1UAV5</accession>
<sequence length="254" mass="27814">MRVELSDDGGYRLDQEEAIGDLLQSNGLTDANATLTLIENHSKDEQQSDAELFGSVNAPPEPTVRDLKSLVAKRIARYLKGTAKLKITMKPSQSDNAAALHCQNVSLDAFSDADFAGDRADRKSMTGGVLLLNVMPIRWDARKQGGVSLSTMEAEFVAASEIAWKMLGVQEMLMEIGLSPALPMQLPIDIQAAISQIVVEGKARGLPLQVLMLSGRCRFIEARYVMSELMLADLLTKALDRNKLRTLRVLMKIG</sequence>
<dbReference type="Proteomes" id="UP001162060">
    <property type="component" value="Unassembled WGS sequence"/>
</dbReference>
<gene>
    <name evidence="1" type="ORF">PM001_LOCUS17061</name>
</gene>
<evidence type="ECO:0000313" key="1">
    <source>
        <dbReference type="EMBL" id="CAK7931911.1"/>
    </source>
</evidence>
<protein>
    <submittedName>
        <fullName evidence="1">Uncharacterized protein</fullName>
    </submittedName>
</protein>
<proteinExistence type="predicted"/>
<dbReference type="PANTHER" id="PTHR11439">
    <property type="entry name" value="GAG-POL-RELATED RETROTRANSPOSON"/>
    <property type="match status" value="1"/>
</dbReference>
<comment type="caution">
    <text evidence="1">The sequence shown here is derived from an EMBL/GenBank/DDBJ whole genome shotgun (WGS) entry which is preliminary data.</text>
</comment>
<dbReference type="AlphaFoldDB" id="A0AAV1UAV5"/>
<name>A0AAV1UAV5_9STRA</name>
<organism evidence="1 2">
    <name type="scientific">Peronospora matthiolae</name>
    <dbReference type="NCBI Taxonomy" id="2874970"/>
    <lineage>
        <taxon>Eukaryota</taxon>
        <taxon>Sar</taxon>
        <taxon>Stramenopiles</taxon>
        <taxon>Oomycota</taxon>
        <taxon>Peronosporomycetes</taxon>
        <taxon>Peronosporales</taxon>
        <taxon>Peronosporaceae</taxon>
        <taxon>Peronospora</taxon>
    </lineage>
</organism>
<dbReference type="EMBL" id="CAKLBY020000187">
    <property type="protein sequence ID" value="CAK7931911.1"/>
    <property type="molecule type" value="Genomic_DNA"/>
</dbReference>
<dbReference type="CDD" id="cd09272">
    <property type="entry name" value="RNase_HI_RT_Ty1"/>
    <property type="match status" value="1"/>
</dbReference>
<reference evidence="1" key="1">
    <citation type="submission" date="2024-01" db="EMBL/GenBank/DDBJ databases">
        <authorList>
            <person name="Webb A."/>
        </authorList>
    </citation>
    <scope>NUCLEOTIDE SEQUENCE</scope>
    <source>
        <strain evidence="1">Pm1</strain>
    </source>
</reference>
<dbReference type="PANTHER" id="PTHR11439:SF440">
    <property type="entry name" value="INTEGRASE CATALYTIC DOMAIN-CONTAINING PROTEIN"/>
    <property type="match status" value="1"/>
</dbReference>